<feature type="region of interest" description="Disordered" evidence="1">
    <location>
        <begin position="477"/>
        <end position="580"/>
    </location>
</feature>
<feature type="compositionally biased region" description="Low complexity" evidence="1">
    <location>
        <begin position="481"/>
        <end position="492"/>
    </location>
</feature>
<feature type="compositionally biased region" description="Pro residues" evidence="1">
    <location>
        <begin position="523"/>
        <end position="535"/>
    </location>
</feature>
<evidence type="ECO:0000313" key="3">
    <source>
        <dbReference type="Proteomes" id="UP000230233"/>
    </source>
</evidence>
<feature type="region of interest" description="Disordered" evidence="1">
    <location>
        <begin position="1"/>
        <end position="59"/>
    </location>
</feature>
<feature type="compositionally biased region" description="Basic and acidic residues" evidence="1">
    <location>
        <begin position="18"/>
        <end position="32"/>
    </location>
</feature>
<dbReference type="EMBL" id="PDUG01000004">
    <property type="protein sequence ID" value="PIC31567.1"/>
    <property type="molecule type" value="Genomic_DNA"/>
</dbReference>
<reference evidence="3" key="1">
    <citation type="submission" date="2017-10" db="EMBL/GenBank/DDBJ databases">
        <title>Rapid genome shrinkage in a self-fertile nematode reveals novel sperm competition proteins.</title>
        <authorList>
            <person name="Yin D."/>
            <person name="Schwarz E.M."/>
            <person name="Thomas C.G."/>
            <person name="Felde R.L."/>
            <person name="Korf I.F."/>
            <person name="Cutter A.D."/>
            <person name="Schartner C.M."/>
            <person name="Ralston E.J."/>
            <person name="Meyer B.J."/>
            <person name="Haag E.S."/>
        </authorList>
    </citation>
    <scope>NUCLEOTIDE SEQUENCE [LARGE SCALE GENOMIC DNA]</scope>
    <source>
        <strain evidence="3">JU1422</strain>
    </source>
</reference>
<dbReference type="AlphaFoldDB" id="A0A2G5TW94"/>
<accession>A0A2G5TW94</accession>
<name>A0A2G5TW94_9PELO</name>
<protein>
    <submittedName>
        <fullName evidence="2">Uncharacterized protein</fullName>
    </submittedName>
</protein>
<comment type="caution">
    <text evidence="2">The sequence shown here is derived from an EMBL/GenBank/DDBJ whole genome shotgun (WGS) entry which is preliminary data.</text>
</comment>
<keyword evidence="3" id="KW-1185">Reference proteome</keyword>
<sequence length="766" mass="87987">MPPKPTKKANNVPPQGVEAKKEPDRVDTKDEITIPEEPEEPQQKQEESPQHRRPRAPINEIPVATNKKYVVYSRMLKLPDDRKNGIHKFHSIAYHEFFGTHKDRPRENIEKRKSLERNWPAESIPVSPFDQGALRILVWRQFLPDPLTHYEEIEKRIPSIHNYPKIKEWLLYRSRGTLPGAFSKTKGNNWCRTCGCNLFGYPIDAHQSDQCPLADLPWRELLAFQAINSAAYCPFCASRSARHLECSNESRCSKCNKWGHQEFQKLCEVPNNSVTQQREMANEDRLKHYRNIRTLLEEKKLRYWMPGDDLLRHYVPDSIRMAADIRGWSVYTDPDKQIPFIPQMERWYLQDFRFRGLVTPEADAAHTNDLPMFNPDEMDTVEDIADEIDYAKYQRIPQNRRGDGITFVTPANLGQRLRHRRGVEREERREKMEKEGYSTSDIEYELYNESDSSDGWGQIEYLIDGWEVGNILPQQHQAQVSTNSTPSSSTLTVKTEAKNGNECSSNTLTAQTSHSSEENVEIPVPPATIPKPPILIPKAIPVDDRKPSSSKNAVATKSSSNTESNKPTEQLPPNSTVTPNTVEANKWFSAEDATPGKTLEEELRTEQANSSLRAHGEIDAELKMLQTKAIRLEAVSQLPIPWTQEAIHARLVTISYLLTGENMECATRVEMTTPQIGRSYARYLQGAAALLAEIKVGGGEVRVIFTPCPQEVLRTTTGHSWYLPTIKRYEEHDSNYWIEHATENWTKLAQWLSMEFCSFIRLSEHW</sequence>
<feature type="compositionally biased region" description="Polar residues" evidence="1">
    <location>
        <begin position="549"/>
        <end position="580"/>
    </location>
</feature>
<organism evidence="2 3">
    <name type="scientific">Caenorhabditis nigoni</name>
    <dbReference type="NCBI Taxonomy" id="1611254"/>
    <lineage>
        <taxon>Eukaryota</taxon>
        <taxon>Metazoa</taxon>
        <taxon>Ecdysozoa</taxon>
        <taxon>Nematoda</taxon>
        <taxon>Chromadorea</taxon>
        <taxon>Rhabditida</taxon>
        <taxon>Rhabditina</taxon>
        <taxon>Rhabditomorpha</taxon>
        <taxon>Rhabditoidea</taxon>
        <taxon>Rhabditidae</taxon>
        <taxon>Peloderinae</taxon>
        <taxon>Caenorhabditis</taxon>
    </lineage>
</organism>
<evidence type="ECO:0000313" key="2">
    <source>
        <dbReference type="EMBL" id="PIC31567.1"/>
    </source>
</evidence>
<evidence type="ECO:0000256" key="1">
    <source>
        <dbReference type="SAM" id="MobiDB-lite"/>
    </source>
</evidence>
<feature type="compositionally biased region" description="Basic and acidic residues" evidence="1">
    <location>
        <begin position="41"/>
        <end position="50"/>
    </location>
</feature>
<dbReference type="Proteomes" id="UP000230233">
    <property type="component" value="Chromosome IV"/>
</dbReference>
<gene>
    <name evidence="2" type="primary">Cnig_chr_IV.g12226</name>
    <name evidence="2" type="ORF">B9Z55_012226</name>
</gene>
<feature type="compositionally biased region" description="Polar residues" evidence="1">
    <location>
        <begin position="501"/>
        <end position="514"/>
    </location>
</feature>
<proteinExistence type="predicted"/>
<dbReference type="OrthoDB" id="5889005at2759"/>